<keyword evidence="6" id="KW-0812">Transmembrane</keyword>
<feature type="chain" id="PRO_5012612356" evidence="7">
    <location>
        <begin position="25"/>
        <end position="63"/>
    </location>
</feature>
<keyword evidence="5" id="KW-0572">Peptidoglycan-anchor</keyword>
<feature type="transmembrane region" description="Helical" evidence="6">
    <location>
        <begin position="40"/>
        <end position="59"/>
    </location>
</feature>
<evidence type="ECO:0000256" key="4">
    <source>
        <dbReference type="ARBA" id="ARBA00022729"/>
    </source>
</evidence>
<keyword evidence="3" id="KW-0964">Secreted</keyword>
<dbReference type="Proteomes" id="UP000184476">
    <property type="component" value="Unassembled WGS sequence"/>
</dbReference>
<dbReference type="STRING" id="112248.SAMN05444392_104128"/>
<feature type="signal peptide" evidence="7">
    <location>
        <begin position="1"/>
        <end position="24"/>
    </location>
</feature>
<proteinExistence type="predicted"/>
<evidence type="ECO:0000256" key="1">
    <source>
        <dbReference type="ARBA" id="ARBA00004168"/>
    </source>
</evidence>
<evidence type="ECO:0000259" key="8">
    <source>
        <dbReference type="Pfam" id="PF00746"/>
    </source>
</evidence>
<dbReference type="AlphaFoldDB" id="A0A1M4X506"/>
<gene>
    <name evidence="9" type="ORF">SAMN05444392_104128</name>
</gene>
<evidence type="ECO:0000313" key="10">
    <source>
        <dbReference type="Proteomes" id="UP000184476"/>
    </source>
</evidence>
<keyword evidence="4 7" id="KW-0732">Signal</keyword>
<keyword evidence="10" id="KW-1185">Reference proteome</keyword>
<sequence length="63" mass="7353">MKKTFRLLTIFPYLLTLLPIQAFADDNQLPNTATDYPNMVLIGASILILGILLLGWLWWRDRY</sequence>
<evidence type="ECO:0000256" key="6">
    <source>
        <dbReference type="SAM" id="Phobius"/>
    </source>
</evidence>
<comment type="subcellular location">
    <subcellularLocation>
        <location evidence="1">Secreted</location>
        <location evidence="1">Cell wall</location>
        <topology evidence="1">Peptidoglycan-anchor</topology>
    </subcellularLocation>
</comment>
<dbReference type="InterPro" id="IPR019931">
    <property type="entry name" value="LPXTG_anchor"/>
</dbReference>
<dbReference type="Pfam" id="PF00746">
    <property type="entry name" value="Gram_pos_anchor"/>
    <property type="match status" value="1"/>
</dbReference>
<dbReference type="EMBL" id="FQVL01000004">
    <property type="protein sequence ID" value="SHE88588.1"/>
    <property type="molecule type" value="Genomic_DNA"/>
</dbReference>
<evidence type="ECO:0000256" key="2">
    <source>
        <dbReference type="ARBA" id="ARBA00022512"/>
    </source>
</evidence>
<dbReference type="RefSeq" id="WP_073154520.1">
    <property type="nucleotide sequence ID" value="NZ_FQVL01000004.1"/>
</dbReference>
<evidence type="ECO:0000256" key="7">
    <source>
        <dbReference type="SAM" id="SignalP"/>
    </source>
</evidence>
<evidence type="ECO:0000313" key="9">
    <source>
        <dbReference type="EMBL" id="SHE88588.1"/>
    </source>
</evidence>
<keyword evidence="6" id="KW-0472">Membrane</keyword>
<keyword evidence="2" id="KW-0134">Cell wall</keyword>
<keyword evidence="6" id="KW-1133">Transmembrane helix</keyword>
<evidence type="ECO:0000256" key="5">
    <source>
        <dbReference type="ARBA" id="ARBA00023088"/>
    </source>
</evidence>
<accession>A0A1M4X506</accession>
<protein>
    <submittedName>
        <fullName evidence="9">LPXTG-motif cell wall anchor domain-containing protein</fullName>
    </submittedName>
</protein>
<name>A0A1M4X506_9BACL</name>
<feature type="domain" description="Gram-positive cocci surface proteins LPxTG" evidence="8">
    <location>
        <begin position="27"/>
        <end position="54"/>
    </location>
</feature>
<reference evidence="9 10" key="1">
    <citation type="submission" date="2016-11" db="EMBL/GenBank/DDBJ databases">
        <authorList>
            <person name="Jaros S."/>
            <person name="Januszkiewicz K."/>
            <person name="Wedrychowicz H."/>
        </authorList>
    </citation>
    <scope>NUCLEOTIDE SEQUENCE [LARGE SCALE GENOMIC DNA]</scope>
    <source>
        <strain evidence="9 10">DSM 44666</strain>
    </source>
</reference>
<evidence type="ECO:0000256" key="3">
    <source>
        <dbReference type="ARBA" id="ARBA00022525"/>
    </source>
</evidence>
<organism evidence="9 10">
    <name type="scientific">Seinonella peptonophila</name>
    <dbReference type="NCBI Taxonomy" id="112248"/>
    <lineage>
        <taxon>Bacteria</taxon>
        <taxon>Bacillati</taxon>
        <taxon>Bacillota</taxon>
        <taxon>Bacilli</taxon>
        <taxon>Bacillales</taxon>
        <taxon>Thermoactinomycetaceae</taxon>
        <taxon>Seinonella</taxon>
    </lineage>
</organism>
<dbReference type="NCBIfam" id="TIGR01167">
    <property type="entry name" value="LPXTG_anchor"/>
    <property type="match status" value="1"/>
</dbReference>